<dbReference type="NCBIfam" id="TIGR00835">
    <property type="entry name" value="agcS"/>
    <property type="match status" value="1"/>
</dbReference>
<protein>
    <submittedName>
        <fullName evidence="9">Alanine/glycine:cation symporter family protein</fullName>
    </submittedName>
</protein>
<accession>A0ABT3X612</accession>
<dbReference type="Proteomes" id="UP001208017">
    <property type="component" value="Unassembled WGS sequence"/>
</dbReference>
<dbReference type="PRINTS" id="PR00175">
    <property type="entry name" value="NAALASMPORT"/>
</dbReference>
<keyword evidence="7 8" id="KW-0472">Membrane</keyword>
<keyword evidence="5 8" id="KW-0812">Transmembrane</keyword>
<dbReference type="InterPro" id="IPR001463">
    <property type="entry name" value="Na/Ala_symport"/>
</dbReference>
<proteinExistence type="inferred from homology"/>
<keyword evidence="3 8" id="KW-0813">Transport</keyword>
<feature type="transmembrane region" description="Helical" evidence="8">
    <location>
        <begin position="381"/>
        <end position="400"/>
    </location>
</feature>
<feature type="transmembrane region" description="Helical" evidence="8">
    <location>
        <begin position="345"/>
        <end position="369"/>
    </location>
</feature>
<evidence type="ECO:0000256" key="6">
    <source>
        <dbReference type="ARBA" id="ARBA00022989"/>
    </source>
</evidence>
<dbReference type="Pfam" id="PF01235">
    <property type="entry name" value="Na_Ala_symp"/>
    <property type="match status" value="1"/>
</dbReference>
<evidence type="ECO:0000256" key="2">
    <source>
        <dbReference type="ARBA" id="ARBA00009261"/>
    </source>
</evidence>
<keyword evidence="10" id="KW-1185">Reference proteome</keyword>
<evidence type="ECO:0000256" key="3">
    <source>
        <dbReference type="ARBA" id="ARBA00022448"/>
    </source>
</evidence>
<organism evidence="9 10">
    <name type="scientific">Tumebacillus lacus</name>
    <dbReference type="NCBI Taxonomy" id="2995335"/>
    <lineage>
        <taxon>Bacteria</taxon>
        <taxon>Bacillati</taxon>
        <taxon>Bacillota</taxon>
        <taxon>Bacilli</taxon>
        <taxon>Bacillales</taxon>
        <taxon>Alicyclobacillaceae</taxon>
        <taxon>Tumebacillus</taxon>
    </lineage>
</organism>
<keyword evidence="6 8" id="KW-1133">Transmembrane helix</keyword>
<comment type="similarity">
    <text evidence="2 8">Belongs to the alanine or glycine:cation symporter (AGCS) (TC 2.A.25) family.</text>
</comment>
<evidence type="ECO:0000256" key="4">
    <source>
        <dbReference type="ARBA" id="ARBA00022475"/>
    </source>
</evidence>
<dbReference type="PROSITE" id="PS00873">
    <property type="entry name" value="NA_ALANINE_SYMP"/>
    <property type="match status" value="1"/>
</dbReference>
<dbReference type="PANTHER" id="PTHR30330:SF1">
    <property type="entry name" value="AMINO-ACID CARRIER PROTEIN ALST"/>
    <property type="match status" value="1"/>
</dbReference>
<dbReference type="RefSeq" id="WP_267153117.1">
    <property type="nucleotide sequence ID" value="NZ_JAPMLT010000013.1"/>
</dbReference>
<evidence type="ECO:0000256" key="7">
    <source>
        <dbReference type="ARBA" id="ARBA00023136"/>
    </source>
</evidence>
<evidence type="ECO:0000256" key="1">
    <source>
        <dbReference type="ARBA" id="ARBA00004651"/>
    </source>
</evidence>
<sequence length="461" mass="49061">MEMLQSIVGVSNDILWSYILIGVLVLVGLYFTFRTKFVQFRMVGEMVRLLGDGVGDSVKQKKGISSFGAFCISTASRVGTGNLAGVTIAIVTGGPGAVFWMWLIALIGSASAFVEATLAQIYKIKDGDGYRGGPAYYMEKGLGQRWMGILFAVLITLCFGLVFNAVQANTISVSLNAAYGFDRNLIGLVLAAISAYIIFGGVKRIAKTSEWMVPIMAGGYVLIALYVVIVNITELPGVLALIFKSAFGIEQVAGGAMGAAIMAGIKRGLFSNEAGMGSAPNAAATAEVSHPAKQGLIQALGVFVDTLIVCSATAFIVLLSGQYGASDLTGIELLQSALSSQLGAWATHFVAVAVFLFAFSSVVGNYYYGETNIEFINSHKAWVLAFRLAVVGMVFFGSVAKVSLVWDLADLFMALMALVNLIAIFLLGKVAFAALKDYQEQKKQGKDPVYRAAGTECWEEK</sequence>
<evidence type="ECO:0000256" key="8">
    <source>
        <dbReference type="RuleBase" id="RU363064"/>
    </source>
</evidence>
<dbReference type="EMBL" id="JAPMLT010000013">
    <property type="protein sequence ID" value="MCX7571871.1"/>
    <property type="molecule type" value="Genomic_DNA"/>
</dbReference>
<comment type="caution">
    <text evidence="9">The sequence shown here is derived from an EMBL/GenBank/DDBJ whole genome shotgun (WGS) entry which is preliminary data.</text>
</comment>
<keyword evidence="8" id="KW-0769">Symport</keyword>
<dbReference type="Gene3D" id="1.20.1740.10">
    <property type="entry name" value="Amino acid/polyamine transporter I"/>
    <property type="match status" value="1"/>
</dbReference>
<feature type="transmembrane region" description="Helical" evidence="8">
    <location>
        <begin position="15"/>
        <end position="33"/>
    </location>
</feature>
<gene>
    <name evidence="9" type="ORF">OS242_18150</name>
</gene>
<evidence type="ECO:0000256" key="5">
    <source>
        <dbReference type="ARBA" id="ARBA00022692"/>
    </source>
</evidence>
<reference evidence="9 10" key="1">
    <citation type="submission" date="2022-11" db="EMBL/GenBank/DDBJ databases">
        <title>Study of microbial diversity in lake waters.</title>
        <authorList>
            <person name="Zhang J."/>
        </authorList>
    </citation>
    <scope>NUCLEOTIDE SEQUENCE [LARGE SCALE GENOMIC DNA]</scope>
    <source>
        <strain evidence="9 10">DT12</strain>
    </source>
</reference>
<dbReference type="PANTHER" id="PTHR30330">
    <property type="entry name" value="AGSS FAMILY TRANSPORTER, SODIUM-ALANINE"/>
    <property type="match status" value="1"/>
</dbReference>
<comment type="subcellular location">
    <subcellularLocation>
        <location evidence="1 8">Cell membrane</location>
        <topology evidence="1 8">Multi-pass membrane protein</topology>
    </subcellularLocation>
</comment>
<feature type="transmembrane region" description="Helical" evidence="8">
    <location>
        <begin position="302"/>
        <end position="325"/>
    </location>
</feature>
<evidence type="ECO:0000313" key="9">
    <source>
        <dbReference type="EMBL" id="MCX7571871.1"/>
    </source>
</evidence>
<feature type="transmembrane region" description="Helical" evidence="8">
    <location>
        <begin position="146"/>
        <end position="165"/>
    </location>
</feature>
<keyword evidence="4 8" id="KW-1003">Cell membrane</keyword>
<feature type="transmembrane region" description="Helical" evidence="8">
    <location>
        <begin position="211"/>
        <end position="232"/>
    </location>
</feature>
<evidence type="ECO:0000313" key="10">
    <source>
        <dbReference type="Proteomes" id="UP001208017"/>
    </source>
</evidence>
<feature type="transmembrane region" description="Helical" evidence="8">
    <location>
        <begin position="185"/>
        <end position="202"/>
    </location>
</feature>
<feature type="transmembrane region" description="Helical" evidence="8">
    <location>
        <begin position="412"/>
        <end position="435"/>
    </location>
</feature>
<name>A0ABT3X612_9BACL</name>